<dbReference type="AlphaFoldDB" id="B9K9U2"/>
<sequence length="448" mass="50691">MINLINLILVPSVRSTYEVSEGRRIFNEELENLQKMQDINWFYPSDVIEYTENLEAFLNKMRKEDIDGIVLMSATFHLGDIALLLAQKFYDVPILCWAVPEPPYSSEGRVRLNSLVGAHLDVSNLKKIGKKDVEFVYGSSKSEHFQEKFIEWINIIKINKTLKGAKIGLVGGHAKTFLNIDVYEPLLLKEIGVTVEHIPLSFVFNLNLDRNSIENLKEEIEKTYDTEKLNEDKKSKVCKLIVSFKRILETGKFSALAVRCWPEFASYYGISPCAAMAWNMAQGSILSCEGDVLGAVTMLMLKAIGCKDMYLADISQIIEKDSSLLMWHCGVAPHTLWDGVSKKSLETYFAGGKGVTTDFVLKPGHVTIVRLDHTDNEWRLFITEGEAVHTKQELKGTYVKVRVKDPLKLVDTLIENGFPHHVVLGYGSFTRSLIKFAKTKGWRVVSDD</sequence>
<dbReference type="KEGG" id="tna:CTN_1549"/>
<accession>B9K9U2</accession>
<evidence type="ECO:0000313" key="5">
    <source>
        <dbReference type="Proteomes" id="UP000000445"/>
    </source>
</evidence>
<dbReference type="InterPro" id="IPR015888">
    <property type="entry name" value="Fuc_isomerase_C"/>
</dbReference>
<dbReference type="HOGENOM" id="CLU_045643_1_0_0"/>
<proteinExistence type="predicted"/>
<organism evidence="4 5">
    <name type="scientific">Thermotoga neapolitana (strain ATCC 49049 / DSM 4359 / NBRC 107923 / NS-E)</name>
    <dbReference type="NCBI Taxonomy" id="309803"/>
    <lineage>
        <taxon>Bacteria</taxon>
        <taxon>Thermotogati</taxon>
        <taxon>Thermotogota</taxon>
        <taxon>Thermotogae</taxon>
        <taxon>Thermotogales</taxon>
        <taxon>Thermotogaceae</taxon>
        <taxon>Thermotoga</taxon>
    </lineage>
</organism>
<evidence type="ECO:0000313" key="4">
    <source>
        <dbReference type="EMBL" id="ACM23725.1"/>
    </source>
</evidence>
<reference evidence="4 5" key="1">
    <citation type="journal article" date="2009" name="Biosci. Biotechnol. Biochem.">
        <title>WeGAS: a web-based microbial genome annotation system.</title>
        <authorList>
            <person name="Lee D."/>
            <person name="Seo H."/>
            <person name="Park C."/>
            <person name="Park K."/>
        </authorList>
    </citation>
    <scope>NUCLEOTIDE SEQUENCE [LARGE SCALE GENOMIC DNA]</scope>
    <source>
        <strain evidence="5">ATCC 49049 / DSM 4359 / NBRC 107923 / NS-E</strain>
    </source>
</reference>
<dbReference type="eggNOG" id="COG2407">
    <property type="taxonomic scope" value="Bacteria"/>
</dbReference>
<keyword evidence="2" id="KW-0119">Carbohydrate metabolism</keyword>
<dbReference type="GO" id="GO:0008736">
    <property type="term" value="F:L-fucose isomerase activity"/>
    <property type="evidence" value="ECO:0007669"/>
    <property type="project" value="InterPro"/>
</dbReference>
<dbReference type="STRING" id="309803.CTN_1549"/>
<evidence type="ECO:0000256" key="1">
    <source>
        <dbReference type="ARBA" id="ARBA00023235"/>
    </source>
</evidence>
<name>B9K9U2_THENN</name>
<dbReference type="InterPro" id="IPR004216">
    <property type="entry name" value="Fuc/Ara_isomerase_C"/>
</dbReference>
<dbReference type="SUPFAM" id="SSF50443">
    <property type="entry name" value="FucI/AraA C-terminal domain-like"/>
    <property type="match status" value="1"/>
</dbReference>
<feature type="domain" description="L-fucose isomerase C-terminal" evidence="3">
    <location>
        <begin position="347"/>
        <end position="445"/>
    </location>
</feature>
<dbReference type="PANTHER" id="PTHR36120">
    <property type="entry name" value="FUCOSE ISOMERASE"/>
    <property type="match status" value="1"/>
</dbReference>
<keyword evidence="1" id="KW-0413">Isomerase</keyword>
<dbReference type="InterPro" id="IPR009015">
    <property type="entry name" value="Fucose_isomerase_N/cen_sf"/>
</dbReference>
<gene>
    <name evidence="4" type="ordered locus">CTN_1549</name>
</gene>
<dbReference type="RefSeq" id="WP_015920013.1">
    <property type="nucleotide sequence ID" value="NC_011978.1"/>
</dbReference>
<evidence type="ECO:0000259" key="3">
    <source>
        <dbReference type="Pfam" id="PF02952"/>
    </source>
</evidence>
<protein>
    <recommendedName>
        <fullName evidence="3">L-fucose isomerase C-terminal domain-containing protein</fullName>
    </recommendedName>
</protein>
<evidence type="ECO:0000256" key="2">
    <source>
        <dbReference type="ARBA" id="ARBA00023277"/>
    </source>
</evidence>
<dbReference type="PANTHER" id="PTHR36120:SF1">
    <property type="entry name" value="L-FUCOSE ISOMERASE C-TERMINAL DOMAIN-CONTAINING PROTEIN"/>
    <property type="match status" value="1"/>
</dbReference>
<dbReference type="Proteomes" id="UP000000445">
    <property type="component" value="Chromosome"/>
</dbReference>
<keyword evidence="5" id="KW-1185">Reference proteome</keyword>
<dbReference type="EMBL" id="CP000916">
    <property type="protein sequence ID" value="ACM23725.1"/>
    <property type="molecule type" value="Genomic_DNA"/>
</dbReference>
<dbReference type="SUPFAM" id="SSF53743">
    <property type="entry name" value="FucI/AraA N-terminal and middle domains"/>
    <property type="match status" value="1"/>
</dbReference>
<dbReference type="GO" id="GO:0006004">
    <property type="term" value="P:fucose metabolic process"/>
    <property type="evidence" value="ECO:0007669"/>
    <property type="project" value="InterPro"/>
</dbReference>
<dbReference type="GO" id="GO:0005737">
    <property type="term" value="C:cytoplasm"/>
    <property type="evidence" value="ECO:0007669"/>
    <property type="project" value="InterPro"/>
</dbReference>
<dbReference type="Pfam" id="PF02952">
    <property type="entry name" value="Fucose_iso_C"/>
    <property type="match status" value="1"/>
</dbReference>